<evidence type="ECO:0000259" key="4">
    <source>
        <dbReference type="PROSITE" id="PS50112"/>
    </source>
</evidence>
<feature type="domain" description="PAS" evidence="4">
    <location>
        <begin position="26"/>
        <end position="79"/>
    </location>
</feature>
<name>Q0FR10_SALBH</name>
<comment type="caution">
    <text evidence="5">The sequence shown here is derived from an EMBL/GenBank/DDBJ whole genome shotgun (WGS) entry which is preliminary data.</text>
</comment>
<dbReference type="Proteomes" id="UP000006230">
    <property type="component" value="Unassembled WGS sequence"/>
</dbReference>
<dbReference type="OrthoDB" id="489241at2"/>
<keyword evidence="1" id="KW-0285">Flavoprotein</keyword>
<dbReference type="SUPFAM" id="SSF55785">
    <property type="entry name" value="PYP-like sensor domain (PAS domain)"/>
    <property type="match status" value="1"/>
</dbReference>
<protein>
    <submittedName>
        <fullName evidence="5">PAS</fullName>
    </submittedName>
</protein>
<dbReference type="eggNOG" id="COG3920">
    <property type="taxonomic scope" value="Bacteria"/>
</dbReference>
<dbReference type="GeneID" id="92505921"/>
<reference evidence="5 6" key="1">
    <citation type="journal article" date="2010" name="J. Bacteriol.">
        <title>Genome sequences of Pelagibaca bermudensis HTCC2601T and Maritimibacter alkaliphilus HTCC2654T, the type strains of two marine Roseobacter genera.</title>
        <authorList>
            <person name="Thrash J.C."/>
            <person name="Cho J.C."/>
            <person name="Ferriera S."/>
            <person name="Johnson J."/>
            <person name="Vergin K.L."/>
            <person name="Giovannoni S.J."/>
        </authorList>
    </citation>
    <scope>NUCLEOTIDE SEQUENCE [LARGE SCALE GENOMIC DNA]</scope>
    <source>
        <strain evidence="6">DSM 26914 / JCM 13377 / KCTC 12554 / HTCC2601</strain>
    </source>
</reference>
<dbReference type="Pfam" id="PF13426">
    <property type="entry name" value="PAS_9"/>
    <property type="match status" value="1"/>
</dbReference>
<dbReference type="Gene3D" id="3.30.450.20">
    <property type="entry name" value="PAS domain"/>
    <property type="match status" value="1"/>
</dbReference>
<dbReference type="InterPro" id="IPR000014">
    <property type="entry name" value="PAS"/>
</dbReference>
<dbReference type="CDD" id="cd00130">
    <property type="entry name" value="PAS"/>
    <property type="match status" value="1"/>
</dbReference>
<dbReference type="NCBIfam" id="TIGR00229">
    <property type="entry name" value="sensory_box"/>
    <property type="match status" value="1"/>
</dbReference>
<keyword evidence="6" id="KW-1185">Reference proteome</keyword>
<evidence type="ECO:0000313" key="6">
    <source>
        <dbReference type="Proteomes" id="UP000006230"/>
    </source>
</evidence>
<evidence type="ECO:0000313" key="5">
    <source>
        <dbReference type="EMBL" id="EAU46522.1"/>
    </source>
</evidence>
<keyword evidence="2" id="KW-0288">FMN</keyword>
<dbReference type="PANTHER" id="PTHR47429:SF2">
    <property type="entry name" value="PROTEIN TWIN LOV 1"/>
    <property type="match status" value="1"/>
</dbReference>
<dbReference type="AlphaFoldDB" id="Q0FR10"/>
<dbReference type="PANTHER" id="PTHR47429">
    <property type="entry name" value="PROTEIN TWIN LOV 1"/>
    <property type="match status" value="1"/>
</dbReference>
<dbReference type="HOGENOM" id="CLU_1407521_0_0_5"/>
<dbReference type="STRING" id="314265.R2601_18720"/>
<accession>Q0FR10</accession>
<dbReference type="EMBL" id="AATQ01000013">
    <property type="protein sequence ID" value="EAU46522.1"/>
    <property type="molecule type" value="Genomic_DNA"/>
</dbReference>
<dbReference type="PROSITE" id="PS50112">
    <property type="entry name" value="PAS"/>
    <property type="match status" value="1"/>
</dbReference>
<keyword evidence="3" id="KW-0157">Chromophore</keyword>
<evidence type="ECO:0000256" key="1">
    <source>
        <dbReference type="ARBA" id="ARBA00022630"/>
    </source>
</evidence>
<dbReference type="RefSeq" id="WP_007797918.1">
    <property type="nucleotide sequence ID" value="NZ_DS022276.1"/>
</dbReference>
<dbReference type="InterPro" id="IPR035965">
    <property type="entry name" value="PAS-like_dom_sf"/>
</dbReference>
<proteinExistence type="predicted"/>
<sequence length="182" mass="19899">MINQLDLPPALHDYIKKSGVALALSAIEDDAPLLVVNKAFCDMTGYSEDEVVGHNCRFLQGPDTTDSARQPLHDFVHGNGGDSGRFPILNYRKDGSAFHNYVFMSRLKDTGGQPQFILASQFDMTTALKRSQISLNDEKLQDVLSDVGQIGREFGLAMMGSAGLLADSIALMAKLTFDDSQR</sequence>
<evidence type="ECO:0000256" key="2">
    <source>
        <dbReference type="ARBA" id="ARBA00022643"/>
    </source>
</evidence>
<gene>
    <name evidence="5" type="ORF">R2601_18720</name>
</gene>
<evidence type="ECO:0000256" key="3">
    <source>
        <dbReference type="ARBA" id="ARBA00022991"/>
    </source>
</evidence>
<organism evidence="5 6">
    <name type="scientific">Salipiger bermudensis (strain DSM 26914 / JCM 13377 / KCTC 12554 / HTCC2601)</name>
    <name type="common">Pelagibaca bermudensis</name>
    <dbReference type="NCBI Taxonomy" id="314265"/>
    <lineage>
        <taxon>Bacteria</taxon>
        <taxon>Pseudomonadati</taxon>
        <taxon>Pseudomonadota</taxon>
        <taxon>Alphaproteobacteria</taxon>
        <taxon>Rhodobacterales</taxon>
        <taxon>Roseobacteraceae</taxon>
        <taxon>Salipiger</taxon>
    </lineage>
</organism>